<comment type="caution">
    <text evidence="2">The sequence shown here is derived from an EMBL/GenBank/DDBJ whole genome shotgun (WGS) entry which is preliminary data.</text>
</comment>
<name>A0A8S1GVQ9_9PELO</name>
<evidence type="ECO:0000313" key="3">
    <source>
        <dbReference type="Proteomes" id="UP000835052"/>
    </source>
</evidence>
<dbReference type="InterPro" id="IPR038456">
    <property type="entry name" value="Macin_sf"/>
</dbReference>
<dbReference type="EMBL" id="CAJGYM010000007">
    <property type="protein sequence ID" value="CAD6187876.1"/>
    <property type="molecule type" value="Genomic_DNA"/>
</dbReference>
<dbReference type="Proteomes" id="UP000835052">
    <property type="component" value="Unassembled WGS sequence"/>
</dbReference>
<reference evidence="2" key="1">
    <citation type="submission" date="2020-10" db="EMBL/GenBank/DDBJ databases">
        <authorList>
            <person name="Kikuchi T."/>
        </authorList>
    </citation>
    <scope>NUCLEOTIDE SEQUENCE</scope>
    <source>
        <strain evidence="2">NKZ352</strain>
    </source>
</reference>
<dbReference type="OrthoDB" id="5794840at2759"/>
<organism evidence="2 3">
    <name type="scientific">Caenorhabditis auriculariae</name>
    <dbReference type="NCBI Taxonomy" id="2777116"/>
    <lineage>
        <taxon>Eukaryota</taxon>
        <taxon>Metazoa</taxon>
        <taxon>Ecdysozoa</taxon>
        <taxon>Nematoda</taxon>
        <taxon>Chromadorea</taxon>
        <taxon>Rhabditida</taxon>
        <taxon>Rhabditina</taxon>
        <taxon>Rhabditomorpha</taxon>
        <taxon>Rhabditoidea</taxon>
        <taxon>Rhabditidae</taxon>
        <taxon>Peloderinae</taxon>
        <taxon>Caenorhabditis</taxon>
    </lineage>
</organism>
<feature type="chain" id="PRO_5035867703" evidence="1">
    <location>
        <begin position="26"/>
        <end position="101"/>
    </location>
</feature>
<accession>A0A8S1GVQ9</accession>
<dbReference type="AlphaFoldDB" id="A0A8S1GVQ9"/>
<dbReference type="Gene3D" id="3.30.30.100">
    <property type="match status" value="1"/>
</dbReference>
<sequence length="101" mass="11177">MTRSLVSLLVLLLAEILSSRHGTEAACYPTGSNCVPTSPFMTSVSWKDCQQYCNKCRGYAVGDCVRVFNEYCKGNFQCKCKGNKIPLTKNRLELATCQLGL</sequence>
<feature type="signal peptide" evidence="1">
    <location>
        <begin position="1"/>
        <end position="25"/>
    </location>
</feature>
<gene>
    <name evidence="2" type="ORF">CAUJ_LOCUS3795</name>
</gene>
<evidence type="ECO:0000256" key="1">
    <source>
        <dbReference type="SAM" id="SignalP"/>
    </source>
</evidence>
<keyword evidence="1" id="KW-0732">Signal</keyword>
<evidence type="ECO:0000313" key="2">
    <source>
        <dbReference type="EMBL" id="CAD6187876.1"/>
    </source>
</evidence>
<proteinExistence type="predicted"/>
<keyword evidence="3" id="KW-1185">Reference proteome</keyword>
<protein>
    <submittedName>
        <fullName evidence="2">Uncharacterized protein</fullName>
    </submittedName>
</protein>